<name>A0A6J6KTT4_9ZZZZ</name>
<evidence type="ECO:0000313" key="8">
    <source>
        <dbReference type="EMBL" id="CAB4653207.1"/>
    </source>
</evidence>
<evidence type="ECO:0000259" key="6">
    <source>
        <dbReference type="PROSITE" id="PS50893"/>
    </source>
</evidence>
<dbReference type="SUPFAM" id="SSF52540">
    <property type="entry name" value="P-loop containing nucleoside triphosphate hydrolases"/>
    <property type="match status" value="1"/>
</dbReference>
<keyword evidence="3 5" id="KW-1133">Transmembrane helix</keyword>
<evidence type="ECO:0000313" key="9">
    <source>
        <dbReference type="EMBL" id="CAB4768181.1"/>
    </source>
</evidence>
<dbReference type="EMBL" id="CAEZZR010000025">
    <property type="protein sequence ID" value="CAB4768181.1"/>
    <property type="molecule type" value="Genomic_DNA"/>
</dbReference>
<dbReference type="EMBL" id="CAEZWO010000016">
    <property type="protein sequence ID" value="CAB4653207.1"/>
    <property type="molecule type" value="Genomic_DNA"/>
</dbReference>
<dbReference type="SUPFAM" id="SSF90123">
    <property type="entry name" value="ABC transporter transmembrane region"/>
    <property type="match status" value="1"/>
</dbReference>
<evidence type="ECO:0000256" key="5">
    <source>
        <dbReference type="SAM" id="Phobius"/>
    </source>
</evidence>
<dbReference type="InterPro" id="IPR003439">
    <property type="entry name" value="ABC_transporter-like_ATP-bd"/>
</dbReference>
<accession>A0A6J6KTT4</accession>
<dbReference type="GO" id="GO:0005524">
    <property type="term" value="F:ATP binding"/>
    <property type="evidence" value="ECO:0007669"/>
    <property type="project" value="InterPro"/>
</dbReference>
<evidence type="ECO:0000259" key="7">
    <source>
        <dbReference type="PROSITE" id="PS50929"/>
    </source>
</evidence>
<feature type="domain" description="ABC transmembrane type-1" evidence="7">
    <location>
        <begin position="48"/>
        <end position="328"/>
    </location>
</feature>
<dbReference type="PROSITE" id="PS00211">
    <property type="entry name" value="ABC_TRANSPORTER_1"/>
    <property type="match status" value="1"/>
</dbReference>
<feature type="transmembrane region" description="Helical" evidence="5">
    <location>
        <begin position="299"/>
        <end position="319"/>
    </location>
</feature>
<dbReference type="InterPro" id="IPR011527">
    <property type="entry name" value="ABC1_TM_dom"/>
</dbReference>
<dbReference type="InterPro" id="IPR017871">
    <property type="entry name" value="ABC_transporter-like_CS"/>
</dbReference>
<proteinExistence type="predicted"/>
<dbReference type="GO" id="GO:0016020">
    <property type="term" value="C:membrane"/>
    <property type="evidence" value="ECO:0007669"/>
    <property type="project" value="UniProtKB-SubCell"/>
</dbReference>
<feature type="transmembrane region" description="Helical" evidence="5">
    <location>
        <begin position="274"/>
        <end position="293"/>
    </location>
</feature>
<keyword evidence="4 5" id="KW-0472">Membrane</keyword>
<evidence type="ECO:0000256" key="4">
    <source>
        <dbReference type="ARBA" id="ARBA00023136"/>
    </source>
</evidence>
<dbReference type="GO" id="GO:0016887">
    <property type="term" value="F:ATP hydrolysis activity"/>
    <property type="evidence" value="ECO:0007669"/>
    <property type="project" value="InterPro"/>
</dbReference>
<feature type="domain" description="ABC transporter" evidence="6">
    <location>
        <begin position="340"/>
        <end position="577"/>
    </location>
</feature>
<dbReference type="InterPro" id="IPR039421">
    <property type="entry name" value="Type_1_exporter"/>
</dbReference>
<sequence length="579" mass="62663">METIFGLRRRDPRTPFDHVPFHDPGKPNISSVPAFLFWIGKSQWWIILTGTFFGIIAFSCLALMPGFLGRGIQAINDHDQAAVNKWALIIVIIGTLQSLAGVMRHRRALGGWIVAATRLQQIITRKAASLGADLPRLVSTGEVVSVNSNDVERVARAFDLIPRLTGAIISFVFVSVMLISASPTIGWLVVLGVPLMSLGIAPVIKPLQTREAFQRKKLSDASNLAADTVAGLRVLRGIGGEETFIARFKLASQEVRAAAVRTARMRSFLEGLQVILPGALVLGVIYIGGNMVAAGDLKIGALLSFYGYSAFLVLPLKVLTESAQRITSATVSARRVINLLAIESINRWGNNESPDTRAILRDGISGLEIMPNEFLAIVSDNPLLADELCDRLGGYINADQVYLGNLPLTTFTRDSIRSAISSQEKDPAILSGTIGSIFTVPHSGRLTIDDAMQAASAQDILDSLEGEGMTAEVVERGRTLSGGQRQRLSLARTLFVDAPIIVLDDPTSAVDSHTEARIASRLMDIRNGQTTVVFTNSPLILDKANRVVLMVNGRKIDEGAHTQLLKTSQTYRELVTRGA</sequence>
<feature type="transmembrane region" description="Helical" evidence="5">
    <location>
        <begin position="86"/>
        <end position="103"/>
    </location>
</feature>
<dbReference type="PANTHER" id="PTHR43394">
    <property type="entry name" value="ATP-DEPENDENT PERMEASE MDL1, MITOCHONDRIAL"/>
    <property type="match status" value="1"/>
</dbReference>
<reference evidence="8" key="1">
    <citation type="submission" date="2020-05" db="EMBL/GenBank/DDBJ databases">
        <authorList>
            <person name="Chiriac C."/>
            <person name="Salcher M."/>
            <person name="Ghai R."/>
            <person name="Kavagutti S V."/>
        </authorList>
    </citation>
    <scope>NUCLEOTIDE SEQUENCE</scope>
</reference>
<protein>
    <submittedName>
        <fullName evidence="8">Unannotated protein</fullName>
    </submittedName>
</protein>
<organism evidence="8">
    <name type="scientific">freshwater metagenome</name>
    <dbReference type="NCBI Taxonomy" id="449393"/>
    <lineage>
        <taxon>unclassified sequences</taxon>
        <taxon>metagenomes</taxon>
        <taxon>ecological metagenomes</taxon>
    </lineage>
</organism>
<evidence type="ECO:0000256" key="3">
    <source>
        <dbReference type="ARBA" id="ARBA00022989"/>
    </source>
</evidence>
<dbReference type="Gene3D" id="1.20.1560.10">
    <property type="entry name" value="ABC transporter type 1, transmembrane domain"/>
    <property type="match status" value="1"/>
</dbReference>
<dbReference type="PANTHER" id="PTHR43394:SF1">
    <property type="entry name" value="ATP-BINDING CASSETTE SUB-FAMILY B MEMBER 10, MITOCHONDRIAL"/>
    <property type="match status" value="1"/>
</dbReference>
<dbReference type="Pfam" id="PF00005">
    <property type="entry name" value="ABC_tran"/>
    <property type="match status" value="1"/>
</dbReference>
<dbReference type="PROSITE" id="PS50893">
    <property type="entry name" value="ABC_TRANSPORTER_2"/>
    <property type="match status" value="1"/>
</dbReference>
<dbReference type="InterPro" id="IPR036640">
    <property type="entry name" value="ABC1_TM_sf"/>
</dbReference>
<dbReference type="InterPro" id="IPR027417">
    <property type="entry name" value="P-loop_NTPase"/>
</dbReference>
<dbReference type="GO" id="GO:0015421">
    <property type="term" value="F:ABC-type oligopeptide transporter activity"/>
    <property type="evidence" value="ECO:0007669"/>
    <property type="project" value="TreeGrafter"/>
</dbReference>
<dbReference type="PROSITE" id="PS50929">
    <property type="entry name" value="ABC_TM1F"/>
    <property type="match status" value="1"/>
</dbReference>
<gene>
    <name evidence="8" type="ORF">UFOPK2254_00281</name>
    <name evidence="9" type="ORF">UFOPK2907_00402</name>
</gene>
<feature type="transmembrane region" description="Helical" evidence="5">
    <location>
        <begin position="160"/>
        <end position="179"/>
    </location>
</feature>
<feature type="transmembrane region" description="Helical" evidence="5">
    <location>
        <begin position="185"/>
        <end position="207"/>
    </location>
</feature>
<keyword evidence="2 5" id="KW-0812">Transmembrane</keyword>
<dbReference type="CDD" id="cd07346">
    <property type="entry name" value="ABC_6TM_exporters"/>
    <property type="match status" value="1"/>
</dbReference>
<evidence type="ECO:0000256" key="2">
    <source>
        <dbReference type="ARBA" id="ARBA00022692"/>
    </source>
</evidence>
<dbReference type="Pfam" id="PF00664">
    <property type="entry name" value="ABC_membrane"/>
    <property type="match status" value="1"/>
</dbReference>
<dbReference type="AlphaFoldDB" id="A0A6J6KTT4"/>
<evidence type="ECO:0000256" key="1">
    <source>
        <dbReference type="ARBA" id="ARBA00004141"/>
    </source>
</evidence>
<comment type="subcellular location">
    <subcellularLocation>
        <location evidence="1">Membrane</location>
        <topology evidence="1">Multi-pass membrane protein</topology>
    </subcellularLocation>
</comment>
<dbReference type="Gene3D" id="3.40.50.300">
    <property type="entry name" value="P-loop containing nucleotide triphosphate hydrolases"/>
    <property type="match status" value="1"/>
</dbReference>
<feature type="transmembrane region" description="Helical" evidence="5">
    <location>
        <begin position="44"/>
        <end position="66"/>
    </location>
</feature>